<dbReference type="Proteomes" id="UP001215280">
    <property type="component" value="Unassembled WGS sequence"/>
</dbReference>
<evidence type="ECO:0000313" key="2">
    <source>
        <dbReference type="Proteomes" id="UP001215280"/>
    </source>
</evidence>
<organism evidence="1 2">
    <name type="scientific">Mycena maculata</name>
    <dbReference type="NCBI Taxonomy" id="230809"/>
    <lineage>
        <taxon>Eukaryota</taxon>
        <taxon>Fungi</taxon>
        <taxon>Dikarya</taxon>
        <taxon>Basidiomycota</taxon>
        <taxon>Agaricomycotina</taxon>
        <taxon>Agaricomycetes</taxon>
        <taxon>Agaricomycetidae</taxon>
        <taxon>Agaricales</taxon>
        <taxon>Marasmiineae</taxon>
        <taxon>Mycenaceae</taxon>
        <taxon>Mycena</taxon>
    </lineage>
</organism>
<gene>
    <name evidence="1" type="ORF">DFH07DRAFT_784662</name>
</gene>
<name>A0AAD7HGL0_9AGAR</name>
<keyword evidence="2" id="KW-1185">Reference proteome</keyword>
<protein>
    <submittedName>
        <fullName evidence="1">Uncharacterized protein</fullName>
    </submittedName>
</protein>
<evidence type="ECO:0000313" key="1">
    <source>
        <dbReference type="EMBL" id="KAJ7719346.1"/>
    </source>
</evidence>
<comment type="caution">
    <text evidence="1">The sequence shown here is derived from an EMBL/GenBank/DDBJ whole genome shotgun (WGS) entry which is preliminary data.</text>
</comment>
<reference evidence="1" key="1">
    <citation type="submission" date="2023-03" db="EMBL/GenBank/DDBJ databases">
        <title>Massive genome expansion in bonnet fungi (Mycena s.s.) driven by repeated elements and novel gene families across ecological guilds.</title>
        <authorList>
            <consortium name="Lawrence Berkeley National Laboratory"/>
            <person name="Harder C.B."/>
            <person name="Miyauchi S."/>
            <person name="Viragh M."/>
            <person name="Kuo A."/>
            <person name="Thoen E."/>
            <person name="Andreopoulos B."/>
            <person name="Lu D."/>
            <person name="Skrede I."/>
            <person name="Drula E."/>
            <person name="Henrissat B."/>
            <person name="Morin E."/>
            <person name="Kohler A."/>
            <person name="Barry K."/>
            <person name="LaButti K."/>
            <person name="Morin E."/>
            <person name="Salamov A."/>
            <person name="Lipzen A."/>
            <person name="Mereny Z."/>
            <person name="Hegedus B."/>
            <person name="Baldrian P."/>
            <person name="Stursova M."/>
            <person name="Weitz H."/>
            <person name="Taylor A."/>
            <person name="Grigoriev I.V."/>
            <person name="Nagy L.G."/>
            <person name="Martin F."/>
            <person name="Kauserud H."/>
        </authorList>
    </citation>
    <scope>NUCLEOTIDE SEQUENCE</scope>
    <source>
        <strain evidence="1">CBHHK188m</strain>
    </source>
</reference>
<sequence>MPLDSANLTCSVASDIPLDQLKVSAEQRAALEDILKRKDRVYSWRHTDNGEEQWRVASPNEDVRTISGASQIGKVVLSSLGHPALVFSLGTVLSQKLFISSNLLCNSGHSQCAMDGASFEVTLVGDGISSCTTSLNQRANHRPTHLTHTTCTPPSPSRTACSVHTAPRAPGSPTPLRWPAAAPCCSSPAHSPTTTLPVSTLSYSAPPPGCLFLPPAMLRTSGRSAYLPSPGRPMSCLTSPRMGGVPESNLGFDPRGGCWKGEILVIVEDEF</sequence>
<dbReference type="EMBL" id="JARJLG010000293">
    <property type="protein sequence ID" value="KAJ7719346.1"/>
    <property type="molecule type" value="Genomic_DNA"/>
</dbReference>
<proteinExistence type="predicted"/>
<accession>A0AAD7HGL0</accession>
<dbReference type="AlphaFoldDB" id="A0AAD7HGL0"/>